<dbReference type="PANTHER" id="PTHR46383:SF1">
    <property type="entry name" value="ASPARTATE AMINOTRANSFERASE"/>
    <property type="match status" value="1"/>
</dbReference>
<organism evidence="8 9">
    <name type="scientific">Thermobaculum terrenum (strain ATCC BAA-798 / CCMEE 7001 / YNP1)</name>
    <dbReference type="NCBI Taxonomy" id="525904"/>
    <lineage>
        <taxon>Bacteria</taxon>
        <taxon>Bacillati</taxon>
        <taxon>Chloroflexota</taxon>
        <taxon>Chloroflexia</taxon>
        <taxon>Candidatus Thermobaculales</taxon>
        <taxon>Candidatus Thermobaculaceae</taxon>
        <taxon>Thermobaculum</taxon>
    </lineage>
</organism>
<evidence type="ECO:0000256" key="6">
    <source>
        <dbReference type="RuleBase" id="RU000481"/>
    </source>
</evidence>
<accession>D1CE22</accession>
<dbReference type="InterPro" id="IPR050596">
    <property type="entry name" value="AspAT/PAT-like"/>
</dbReference>
<dbReference type="Pfam" id="PF00155">
    <property type="entry name" value="Aminotran_1_2"/>
    <property type="match status" value="1"/>
</dbReference>
<dbReference type="InterPro" id="IPR015421">
    <property type="entry name" value="PyrdxlP-dep_Trfase_major"/>
</dbReference>
<dbReference type="InterPro" id="IPR015424">
    <property type="entry name" value="PyrdxlP-dep_Trfase"/>
</dbReference>
<evidence type="ECO:0000256" key="2">
    <source>
        <dbReference type="ARBA" id="ARBA00007441"/>
    </source>
</evidence>
<reference evidence="9" key="1">
    <citation type="journal article" date="2010" name="Stand. Genomic Sci.">
        <title>Complete genome sequence of 'Thermobaculum terrenum' type strain (YNP1).</title>
        <authorList>
            <person name="Kiss H."/>
            <person name="Cleland D."/>
            <person name="Lapidus A."/>
            <person name="Lucas S."/>
            <person name="Glavina Del Rio T."/>
            <person name="Nolan M."/>
            <person name="Tice H."/>
            <person name="Han C."/>
            <person name="Goodwin L."/>
            <person name="Pitluck S."/>
            <person name="Liolios K."/>
            <person name="Ivanova N."/>
            <person name="Mavromatis K."/>
            <person name="Ovchinnikova G."/>
            <person name="Pati A."/>
            <person name="Chen A."/>
            <person name="Palaniappan K."/>
            <person name="Land M."/>
            <person name="Hauser L."/>
            <person name="Chang Y."/>
            <person name="Jeffries C."/>
            <person name="Lu M."/>
            <person name="Brettin T."/>
            <person name="Detter J."/>
            <person name="Goker M."/>
            <person name="Tindall B."/>
            <person name="Beck B."/>
            <person name="McDermott T."/>
            <person name="Woyke T."/>
            <person name="Bristow J."/>
            <person name="Eisen J."/>
            <person name="Markowitz V."/>
            <person name="Hugenholtz P."/>
            <person name="Kyrpides N."/>
            <person name="Klenk H."/>
            <person name="Cheng J."/>
        </authorList>
    </citation>
    <scope>NUCLEOTIDE SEQUENCE [LARGE SCALE GENOMIC DNA]</scope>
    <source>
        <strain evidence="9">ATCC BAA-798 / YNP1</strain>
    </source>
</reference>
<gene>
    <name evidence="8" type="ordered locus">Tter_0256</name>
</gene>
<dbReference type="AlphaFoldDB" id="D1CE22"/>
<evidence type="ECO:0000256" key="1">
    <source>
        <dbReference type="ARBA" id="ARBA00001933"/>
    </source>
</evidence>
<evidence type="ECO:0000256" key="3">
    <source>
        <dbReference type="ARBA" id="ARBA00022576"/>
    </source>
</evidence>
<dbReference type="InterPro" id="IPR004838">
    <property type="entry name" value="NHTrfase_class1_PyrdxlP-BS"/>
</dbReference>
<dbReference type="FunFam" id="3.40.640.10:FF:000033">
    <property type="entry name" value="Aspartate aminotransferase"/>
    <property type="match status" value="1"/>
</dbReference>
<dbReference type="Proteomes" id="UP000000323">
    <property type="component" value="Chromosome 1"/>
</dbReference>
<dbReference type="eggNOG" id="COG0436">
    <property type="taxonomic scope" value="Bacteria"/>
</dbReference>
<evidence type="ECO:0000313" key="8">
    <source>
        <dbReference type="EMBL" id="ACZ41178.1"/>
    </source>
</evidence>
<dbReference type="STRING" id="525904.Tter_0256"/>
<dbReference type="HOGENOM" id="CLU_017584_4_3_0"/>
<evidence type="ECO:0000259" key="7">
    <source>
        <dbReference type="Pfam" id="PF00155"/>
    </source>
</evidence>
<dbReference type="EC" id="2.6.1.-" evidence="6"/>
<dbReference type="PANTHER" id="PTHR46383">
    <property type="entry name" value="ASPARTATE AMINOTRANSFERASE"/>
    <property type="match status" value="1"/>
</dbReference>
<dbReference type="GO" id="GO:0008483">
    <property type="term" value="F:transaminase activity"/>
    <property type="evidence" value="ECO:0007669"/>
    <property type="project" value="UniProtKB-KW"/>
</dbReference>
<protein>
    <recommendedName>
        <fullName evidence="6">Aminotransferase</fullName>
        <ecNumber evidence="6">2.6.1.-</ecNumber>
    </recommendedName>
</protein>
<keyword evidence="3 6" id="KW-0032">Aminotransferase</keyword>
<keyword evidence="9" id="KW-1185">Reference proteome</keyword>
<comment type="similarity">
    <text evidence="2 6">Belongs to the class-I pyridoxal-phosphate-dependent aminotransferase family.</text>
</comment>
<dbReference type="GO" id="GO:0006520">
    <property type="term" value="P:amino acid metabolic process"/>
    <property type="evidence" value="ECO:0007669"/>
    <property type="project" value="InterPro"/>
</dbReference>
<dbReference type="InterPro" id="IPR015422">
    <property type="entry name" value="PyrdxlP-dep_Trfase_small"/>
</dbReference>
<dbReference type="RefSeq" id="WP_012874213.1">
    <property type="nucleotide sequence ID" value="NC_013525.1"/>
</dbReference>
<name>D1CE22_THET1</name>
<dbReference type="PROSITE" id="PS00105">
    <property type="entry name" value="AA_TRANSFER_CLASS_1"/>
    <property type="match status" value="1"/>
</dbReference>
<dbReference type="Gene3D" id="3.40.640.10">
    <property type="entry name" value="Type I PLP-dependent aspartate aminotransferase-like (Major domain)"/>
    <property type="match status" value="1"/>
</dbReference>
<dbReference type="GO" id="GO:0030170">
    <property type="term" value="F:pyridoxal phosphate binding"/>
    <property type="evidence" value="ECO:0007669"/>
    <property type="project" value="InterPro"/>
</dbReference>
<dbReference type="InterPro" id="IPR004839">
    <property type="entry name" value="Aminotransferase_I/II_large"/>
</dbReference>
<feature type="domain" description="Aminotransferase class I/classII large" evidence="7">
    <location>
        <begin position="32"/>
        <end position="378"/>
    </location>
</feature>
<keyword evidence="5" id="KW-0663">Pyridoxal phosphate</keyword>
<dbReference type="CDD" id="cd00609">
    <property type="entry name" value="AAT_like"/>
    <property type="match status" value="1"/>
</dbReference>
<dbReference type="Gene3D" id="3.90.1150.10">
    <property type="entry name" value="Aspartate Aminotransferase, domain 1"/>
    <property type="match status" value="1"/>
</dbReference>
<comment type="cofactor">
    <cofactor evidence="1 6">
        <name>pyridoxal 5'-phosphate</name>
        <dbReference type="ChEBI" id="CHEBI:597326"/>
    </cofactor>
</comment>
<keyword evidence="4 6" id="KW-0808">Transferase</keyword>
<evidence type="ECO:0000313" key="9">
    <source>
        <dbReference type="Proteomes" id="UP000000323"/>
    </source>
</evidence>
<dbReference type="SUPFAM" id="SSF53383">
    <property type="entry name" value="PLP-dependent transferases"/>
    <property type="match status" value="1"/>
</dbReference>
<evidence type="ECO:0000256" key="5">
    <source>
        <dbReference type="ARBA" id="ARBA00022898"/>
    </source>
</evidence>
<evidence type="ECO:0000256" key="4">
    <source>
        <dbReference type="ARBA" id="ARBA00022679"/>
    </source>
</evidence>
<sequence>MRSFIAERLQQVKPSATISIADKAKQLKADGKDIIDLSGGDPHFPTPQHIVQAAFEAINRGETHYSPSRGTPNLLRAIQKKFASENGLEYSLEEIIVTPGGKHAIYATLVATVNDGDEVLLLSPAWVSYEPSVYLAGGRPVYIPLEPEDYRITPEILRSVEAPRAKVLIFNTPNNPTGRVATKEEIEAVAEFAIERDLLVISDELYEKILFDGHEHISIATLPGMRERTVTINGVSKSYAMTGWRLGYLAAPRQIASQVLKVHQHSVTAAATFTQEAAACALEGPQDVVEYMVKEYEKNRALVVEALNAIPGIECKAPEGAFYAFPKVDGDSIKFADAMLEKAGVALTPGIAFGPTGEGHVRISFATDYNLLEKAFDRMKRAVVGR</sequence>
<proteinExistence type="inferred from homology"/>
<dbReference type="OrthoDB" id="9802328at2"/>
<dbReference type="KEGG" id="ttr:Tter_0256"/>
<dbReference type="EMBL" id="CP001825">
    <property type="protein sequence ID" value="ACZ41178.1"/>
    <property type="molecule type" value="Genomic_DNA"/>
</dbReference>